<gene>
    <name evidence="1" type="ORF">XAT740_LOCUS60839</name>
</gene>
<dbReference type="AlphaFoldDB" id="A0A816H261"/>
<keyword evidence="2" id="KW-1185">Reference proteome</keyword>
<proteinExistence type="predicted"/>
<evidence type="ECO:0000313" key="1">
    <source>
        <dbReference type="EMBL" id="CAF1682171.1"/>
    </source>
</evidence>
<dbReference type="EMBL" id="CAJNOR010015410">
    <property type="protein sequence ID" value="CAF1682171.1"/>
    <property type="molecule type" value="Genomic_DNA"/>
</dbReference>
<organism evidence="1 2">
    <name type="scientific">Adineta ricciae</name>
    <name type="common">Rotifer</name>
    <dbReference type="NCBI Taxonomy" id="249248"/>
    <lineage>
        <taxon>Eukaryota</taxon>
        <taxon>Metazoa</taxon>
        <taxon>Spiralia</taxon>
        <taxon>Gnathifera</taxon>
        <taxon>Rotifera</taxon>
        <taxon>Eurotatoria</taxon>
        <taxon>Bdelloidea</taxon>
        <taxon>Adinetida</taxon>
        <taxon>Adinetidae</taxon>
        <taxon>Adineta</taxon>
    </lineage>
</organism>
<name>A0A816H261_ADIRI</name>
<accession>A0A816H261</accession>
<protein>
    <submittedName>
        <fullName evidence="1">Uncharacterized protein</fullName>
    </submittedName>
</protein>
<reference evidence="1" key="1">
    <citation type="submission" date="2021-02" db="EMBL/GenBank/DDBJ databases">
        <authorList>
            <person name="Nowell W R."/>
        </authorList>
    </citation>
    <scope>NUCLEOTIDE SEQUENCE</scope>
</reference>
<sequence>MLQTAAAFISRLTNDPVECSIQTLHVGGSIRQWKKYLVNYCIEQLLQMNAAPSQVLFKRKKKKSNQHQQQLSMEVDNDKRAALQKLLSDSRIESGSIVVSKFDTE</sequence>
<dbReference type="Proteomes" id="UP000663828">
    <property type="component" value="Unassembled WGS sequence"/>
</dbReference>
<evidence type="ECO:0000313" key="2">
    <source>
        <dbReference type="Proteomes" id="UP000663828"/>
    </source>
</evidence>
<comment type="caution">
    <text evidence="1">The sequence shown here is derived from an EMBL/GenBank/DDBJ whole genome shotgun (WGS) entry which is preliminary data.</text>
</comment>